<evidence type="ECO:0000259" key="4">
    <source>
        <dbReference type="PROSITE" id="PS50011"/>
    </source>
</evidence>
<evidence type="ECO:0000256" key="1">
    <source>
        <dbReference type="ARBA" id="ARBA00022741"/>
    </source>
</evidence>
<dbReference type="InterPro" id="IPR001245">
    <property type="entry name" value="Ser-Thr/Tyr_kinase_cat_dom"/>
</dbReference>
<dbReference type="STRING" id="36087.A0A077Z5R5"/>
<dbReference type="PROSITE" id="PS00107">
    <property type="entry name" value="PROTEIN_KINASE_ATP"/>
    <property type="match status" value="1"/>
</dbReference>
<dbReference type="InterPro" id="IPR000719">
    <property type="entry name" value="Prot_kinase_dom"/>
</dbReference>
<feature type="domain" description="Protein kinase" evidence="4">
    <location>
        <begin position="104"/>
        <end position="376"/>
    </location>
</feature>
<dbReference type="Proteomes" id="UP000030665">
    <property type="component" value="Unassembled WGS sequence"/>
</dbReference>
<dbReference type="CDD" id="cd00192">
    <property type="entry name" value="PTKc"/>
    <property type="match status" value="1"/>
</dbReference>
<dbReference type="PROSITE" id="PS00109">
    <property type="entry name" value="PROTEIN_KINASE_TYR"/>
    <property type="match status" value="1"/>
</dbReference>
<dbReference type="InterPro" id="IPR050198">
    <property type="entry name" value="Non-receptor_tyrosine_kinases"/>
</dbReference>
<feature type="binding site" evidence="3">
    <location>
        <position position="137"/>
    </location>
    <ligand>
        <name>ATP</name>
        <dbReference type="ChEBI" id="CHEBI:30616"/>
    </ligand>
</feature>
<reference evidence="5" key="1">
    <citation type="submission" date="2014-01" db="EMBL/GenBank/DDBJ databases">
        <authorList>
            <person name="Aslett M."/>
        </authorList>
    </citation>
    <scope>NUCLEOTIDE SEQUENCE</scope>
</reference>
<keyword evidence="5" id="KW-0418">Kinase</keyword>
<accession>A0A077Z5R5</accession>
<organism evidence="5 6">
    <name type="scientific">Trichuris trichiura</name>
    <name type="common">Whipworm</name>
    <name type="synonym">Trichocephalus trichiurus</name>
    <dbReference type="NCBI Taxonomy" id="36087"/>
    <lineage>
        <taxon>Eukaryota</taxon>
        <taxon>Metazoa</taxon>
        <taxon>Ecdysozoa</taxon>
        <taxon>Nematoda</taxon>
        <taxon>Enoplea</taxon>
        <taxon>Dorylaimia</taxon>
        <taxon>Trichinellida</taxon>
        <taxon>Trichuridae</taxon>
        <taxon>Trichuris</taxon>
    </lineage>
</organism>
<evidence type="ECO:0000313" key="6">
    <source>
        <dbReference type="Proteomes" id="UP000030665"/>
    </source>
</evidence>
<dbReference type="InterPro" id="IPR020635">
    <property type="entry name" value="Tyr_kinase_cat_dom"/>
</dbReference>
<dbReference type="AlphaFoldDB" id="A0A077Z5R5"/>
<sequence length="383" mass="43569">MSEDDCKDFLQLEGDFLLRCCKDNTSPHELTWFIAVRNYKNMVQQVPVKPDDQGRYVLMERSFSSIRTLVQHFNTSREVIGSNGPVVLRRVAAKPKWMLSNDAITKFARIGHGQGGSVWAGTLNNNCHLGKQQVAIKLLVEDAKPEQVASFEREARIHRQLSHQNIVQFIAIVIDKSPIRLVTELCDYNLKIHLKKNASKLTINDKIQICLEVSEGLAYLVDKGFIHRDIAARNCLMKRGRVRITDLGLAVRVVGAKTAFSEAEKLPIKTTAPEGLICKAFSEKSDMWAFGILMWEVLSNGSEPYESLIRKLDKFNWGNQLVANILAGYRMPVPVGTPKHVETLIKNCWQRNPDKRPTFQMARKTLSNKGASKKWYQRFAKFK</sequence>
<gene>
    <name evidence="5" type="ORF">TTRE_0000327901</name>
</gene>
<keyword evidence="6" id="KW-1185">Reference proteome</keyword>
<keyword evidence="1 3" id="KW-0547">Nucleotide-binding</keyword>
<dbReference type="PROSITE" id="PS50011">
    <property type="entry name" value="PROTEIN_KINASE_DOM"/>
    <property type="match status" value="1"/>
</dbReference>
<name>A0A077Z5R5_TRITR</name>
<dbReference type="InterPro" id="IPR017441">
    <property type="entry name" value="Protein_kinase_ATP_BS"/>
</dbReference>
<dbReference type="PANTHER" id="PTHR24418">
    <property type="entry name" value="TYROSINE-PROTEIN KINASE"/>
    <property type="match status" value="1"/>
</dbReference>
<dbReference type="InterPro" id="IPR036860">
    <property type="entry name" value="SH2_dom_sf"/>
</dbReference>
<evidence type="ECO:0000313" key="5">
    <source>
        <dbReference type="EMBL" id="CDW55008.1"/>
    </source>
</evidence>
<dbReference type="EMBL" id="HG805930">
    <property type="protein sequence ID" value="CDW55008.1"/>
    <property type="molecule type" value="Genomic_DNA"/>
</dbReference>
<evidence type="ECO:0000256" key="3">
    <source>
        <dbReference type="PROSITE-ProRule" id="PRU10141"/>
    </source>
</evidence>
<dbReference type="SMART" id="SM00219">
    <property type="entry name" value="TyrKc"/>
    <property type="match status" value="1"/>
</dbReference>
<dbReference type="SUPFAM" id="SSF56112">
    <property type="entry name" value="Protein kinase-like (PK-like)"/>
    <property type="match status" value="1"/>
</dbReference>
<keyword evidence="2 3" id="KW-0067">ATP-binding</keyword>
<keyword evidence="5" id="KW-0808">Transferase</keyword>
<dbReference type="Pfam" id="PF07714">
    <property type="entry name" value="PK_Tyr_Ser-Thr"/>
    <property type="match status" value="1"/>
</dbReference>
<dbReference type="PRINTS" id="PR00109">
    <property type="entry name" value="TYRKINASE"/>
</dbReference>
<reference evidence="5" key="2">
    <citation type="submission" date="2014-03" db="EMBL/GenBank/DDBJ databases">
        <title>The whipworm genome and dual-species transcriptomics of an intimate host-pathogen interaction.</title>
        <authorList>
            <person name="Foth B.J."/>
            <person name="Tsai I.J."/>
            <person name="Reid A.J."/>
            <person name="Bancroft A.J."/>
            <person name="Nichol S."/>
            <person name="Tracey A."/>
            <person name="Holroyd N."/>
            <person name="Cotton J.A."/>
            <person name="Stanley E.J."/>
            <person name="Zarowiecki M."/>
            <person name="Liu J.Z."/>
            <person name="Huckvale T."/>
            <person name="Cooper P.J."/>
            <person name="Grencis R.K."/>
            <person name="Berriman M."/>
        </authorList>
    </citation>
    <scope>NUCLEOTIDE SEQUENCE [LARGE SCALE GENOMIC DNA]</scope>
</reference>
<evidence type="ECO:0000256" key="2">
    <source>
        <dbReference type="ARBA" id="ARBA00022840"/>
    </source>
</evidence>
<dbReference type="InterPro" id="IPR011009">
    <property type="entry name" value="Kinase-like_dom_sf"/>
</dbReference>
<dbReference type="GO" id="GO:0005524">
    <property type="term" value="F:ATP binding"/>
    <property type="evidence" value="ECO:0007669"/>
    <property type="project" value="UniProtKB-UniRule"/>
</dbReference>
<dbReference type="Gene3D" id="3.30.505.10">
    <property type="entry name" value="SH2 domain"/>
    <property type="match status" value="1"/>
</dbReference>
<dbReference type="SUPFAM" id="SSF55550">
    <property type="entry name" value="SH2 domain"/>
    <property type="match status" value="1"/>
</dbReference>
<dbReference type="Gene3D" id="1.10.510.10">
    <property type="entry name" value="Transferase(Phosphotransferase) domain 1"/>
    <property type="match status" value="1"/>
</dbReference>
<protein>
    <submittedName>
        <fullName evidence="5">Tyrosine-protein kinase Fps85D</fullName>
    </submittedName>
</protein>
<dbReference type="GO" id="GO:0004713">
    <property type="term" value="F:protein tyrosine kinase activity"/>
    <property type="evidence" value="ECO:0007669"/>
    <property type="project" value="InterPro"/>
</dbReference>
<proteinExistence type="predicted"/>
<dbReference type="InterPro" id="IPR008266">
    <property type="entry name" value="Tyr_kinase_AS"/>
</dbReference>
<dbReference type="OrthoDB" id="535945at2759"/>